<comment type="similarity">
    <text evidence="2">Belongs to the protein kinase superfamily. STE Ser/Thr protein kinase family. STE20 subfamily.</text>
</comment>
<evidence type="ECO:0000256" key="6">
    <source>
        <dbReference type="ARBA" id="ARBA00022741"/>
    </source>
</evidence>
<dbReference type="PANTHER" id="PTHR45832">
    <property type="entry name" value="SERINE/THREONINE-PROTEIN KINASE SAMKA-RELATED-RELATED"/>
    <property type="match status" value="1"/>
</dbReference>
<comment type="caution">
    <text evidence="10">The sequence shown here is derived from an EMBL/GenBank/DDBJ whole genome shotgun (WGS) entry which is preliminary data.</text>
</comment>
<dbReference type="SMART" id="SM00285">
    <property type="entry name" value="PBD"/>
    <property type="match status" value="1"/>
</dbReference>
<evidence type="ECO:0000256" key="8">
    <source>
        <dbReference type="ARBA" id="ARBA00022842"/>
    </source>
</evidence>
<keyword evidence="5" id="KW-0479">Metal-binding</keyword>
<keyword evidence="11" id="KW-1185">Reference proteome</keyword>
<dbReference type="Pfam" id="PF00069">
    <property type="entry name" value="Pkinase"/>
    <property type="match status" value="1"/>
</dbReference>
<evidence type="ECO:0000256" key="1">
    <source>
        <dbReference type="ARBA" id="ARBA00001946"/>
    </source>
</evidence>
<dbReference type="InterPro" id="IPR000095">
    <property type="entry name" value="CRIB_dom"/>
</dbReference>
<dbReference type="Pfam" id="PF00786">
    <property type="entry name" value="PBD"/>
    <property type="match status" value="1"/>
</dbReference>
<evidence type="ECO:0000259" key="9">
    <source>
        <dbReference type="PROSITE" id="PS50011"/>
    </source>
</evidence>
<proteinExistence type="inferred from homology"/>
<dbReference type="Gene3D" id="3.90.810.10">
    <property type="entry name" value="CRIB domain"/>
    <property type="match status" value="1"/>
</dbReference>
<dbReference type="EMBL" id="JAKKPZ010000005">
    <property type="protein sequence ID" value="KAI1720500.1"/>
    <property type="molecule type" value="Genomic_DNA"/>
</dbReference>
<dbReference type="PANTHER" id="PTHR45832:SF8">
    <property type="entry name" value="PROTEIN KINASE DOMAIN-CONTAINING PROTEIN"/>
    <property type="match status" value="1"/>
</dbReference>
<accession>A0AAD4NBH1</accession>
<reference evidence="10" key="1">
    <citation type="submission" date="2022-01" db="EMBL/GenBank/DDBJ databases">
        <title>Genome Sequence Resource for Two Populations of Ditylenchus destructor, the Migratory Endoparasitic Phytonematode.</title>
        <authorList>
            <person name="Zhang H."/>
            <person name="Lin R."/>
            <person name="Xie B."/>
        </authorList>
    </citation>
    <scope>NUCLEOTIDE SEQUENCE</scope>
    <source>
        <strain evidence="10">BazhouSP</strain>
    </source>
</reference>
<dbReference type="SUPFAM" id="SSF56112">
    <property type="entry name" value="Protein kinase-like (PK-like)"/>
    <property type="match status" value="1"/>
</dbReference>
<organism evidence="10 11">
    <name type="scientific">Ditylenchus destructor</name>
    <dbReference type="NCBI Taxonomy" id="166010"/>
    <lineage>
        <taxon>Eukaryota</taxon>
        <taxon>Metazoa</taxon>
        <taxon>Ecdysozoa</taxon>
        <taxon>Nematoda</taxon>
        <taxon>Chromadorea</taxon>
        <taxon>Rhabditida</taxon>
        <taxon>Tylenchina</taxon>
        <taxon>Tylenchomorpha</taxon>
        <taxon>Sphaerularioidea</taxon>
        <taxon>Anguinidae</taxon>
        <taxon>Anguininae</taxon>
        <taxon>Ditylenchus</taxon>
    </lineage>
</organism>
<evidence type="ECO:0000256" key="4">
    <source>
        <dbReference type="ARBA" id="ARBA00022679"/>
    </source>
</evidence>
<evidence type="ECO:0000313" key="10">
    <source>
        <dbReference type="EMBL" id="KAI1720500.1"/>
    </source>
</evidence>
<dbReference type="InterPro" id="IPR036936">
    <property type="entry name" value="CRIB_dom_sf"/>
</dbReference>
<dbReference type="Gene3D" id="3.30.200.20">
    <property type="entry name" value="Phosphorylase Kinase, domain 1"/>
    <property type="match status" value="1"/>
</dbReference>
<dbReference type="InterPro" id="IPR000719">
    <property type="entry name" value="Prot_kinase_dom"/>
</dbReference>
<dbReference type="GO" id="GO:0046872">
    <property type="term" value="F:metal ion binding"/>
    <property type="evidence" value="ECO:0007669"/>
    <property type="project" value="UniProtKB-KW"/>
</dbReference>
<keyword evidence="6" id="KW-0547">Nucleotide-binding</keyword>
<keyword evidence="7" id="KW-0067">ATP-binding</keyword>
<evidence type="ECO:0000256" key="7">
    <source>
        <dbReference type="ARBA" id="ARBA00022840"/>
    </source>
</evidence>
<sequence>MKPTSACRKSFRKCDISRPINFEHRIHAIVSPDGEIQGLPVQWEALLGPDIIQHTYAIRKSDLKSRPKPLIDPSCITANDISQIKKIIRGDVIDRSTPLSSLGRSPSTVLSSRFSYSSLYTECPQFLLAPPNCRQTNGLVNGNCAQQQYPQNAPCCSTSIPTRLDDQQFLAALSSVVNPGDPPINVTDMAKIADGSTSSVFFTYNKSERRKVAVKCMDVWKQQRRELLFNEVLVMRDRRHTNLVEVFGSYLVNDRTLWVIMEFMDAGSLTDIVTHKRLEEPSIATISKQCLEALNFLHSRKIIHRDIKSDSILFNSYGIAKISDFGFCGQLSDKVQRRRSLLGTPYWFSPQVASRTPYGTDADIWSFGITVLECVFGEPPYFDFGSRDAMVKIIEMPAPRFPENAKVSDELDSFVSMMLTKEVERRANCTDLLNHSFIDKAQHPSAILPTLMEIQQKRQRIHDNKIF</sequence>
<evidence type="ECO:0000256" key="3">
    <source>
        <dbReference type="ARBA" id="ARBA00012513"/>
    </source>
</evidence>
<dbReference type="Gene3D" id="1.10.510.10">
    <property type="entry name" value="Transferase(Phosphotransferase) domain 1"/>
    <property type="match status" value="1"/>
</dbReference>
<keyword evidence="8" id="KW-0460">Magnesium</keyword>
<evidence type="ECO:0000313" key="11">
    <source>
        <dbReference type="Proteomes" id="UP001201812"/>
    </source>
</evidence>
<feature type="domain" description="Protein kinase" evidence="9">
    <location>
        <begin position="186"/>
        <end position="438"/>
    </location>
</feature>
<dbReference type="Proteomes" id="UP001201812">
    <property type="component" value="Unassembled WGS sequence"/>
</dbReference>
<dbReference type="PROSITE" id="PS50011">
    <property type="entry name" value="PROTEIN_KINASE_DOM"/>
    <property type="match status" value="1"/>
</dbReference>
<keyword evidence="4" id="KW-0808">Transferase</keyword>
<comment type="cofactor">
    <cofactor evidence="1">
        <name>Mg(2+)</name>
        <dbReference type="ChEBI" id="CHEBI:18420"/>
    </cofactor>
</comment>
<evidence type="ECO:0000256" key="5">
    <source>
        <dbReference type="ARBA" id="ARBA00022723"/>
    </source>
</evidence>
<keyword evidence="10" id="KW-0418">Kinase</keyword>
<dbReference type="InterPro" id="IPR051931">
    <property type="entry name" value="PAK3-like"/>
</dbReference>
<dbReference type="GO" id="GO:0005524">
    <property type="term" value="F:ATP binding"/>
    <property type="evidence" value="ECO:0007669"/>
    <property type="project" value="UniProtKB-KW"/>
</dbReference>
<dbReference type="GO" id="GO:0004674">
    <property type="term" value="F:protein serine/threonine kinase activity"/>
    <property type="evidence" value="ECO:0007669"/>
    <property type="project" value="UniProtKB-EC"/>
</dbReference>
<dbReference type="EC" id="2.7.11.1" evidence="3"/>
<evidence type="ECO:0000256" key="2">
    <source>
        <dbReference type="ARBA" id="ARBA00008874"/>
    </source>
</evidence>
<dbReference type="AlphaFoldDB" id="A0AAD4NBH1"/>
<name>A0AAD4NBH1_9BILA</name>
<gene>
    <name evidence="10" type="ORF">DdX_04734</name>
</gene>
<dbReference type="FunFam" id="1.10.510.10:FF:000768">
    <property type="entry name" value="Non-specific serine/threonine protein kinase"/>
    <property type="match status" value="1"/>
</dbReference>
<protein>
    <recommendedName>
        <fullName evidence="3">non-specific serine/threonine protein kinase</fullName>
        <ecNumber evidence="3">2.7.11.1</ecNumber>
    </recommendedName>
</protein>
<dbReference type="InterPro" id="IPR011009">
    <property type="entry name" value="Kinase-like_dom_sf"/>
</dbReference>